<keyword evidence="2" id="KW-1185">Reference proteome</keyword>
<accession>A0A1I3M5Z9</accession>
<dbReference type="RefSeq" id="WP_092052608.1">
    <property type="nucleotide sequence ID" value="NZ_FOQD01000013.1"/>
</dbReference>
<proteinExistence type="predicted"/>
<gene>
    <name evidence="1" type="ORF">SAMN05421753_113165</name>
</gene>
<evidence type="ECO:0008006" key="3">
    <source>
        <dbReference type="Google" id="ProtNLM"/>
    </source>
</evidence>
<dbReference type="EMBL" id="FOQD01000013">
    <property type="protein sequence ID" value="SFI92260.1"/>
    <property type="molecule type" value="Genomic_DNA"/>
</dbReference>
<dbReference type="Proteomes" id="UP000199518">
    <property type="component" value="Unassembled WGS sequence"/>
</dbReference>
<organism evidence="1 2">
    <name type="scientific">Planctomicrobium piriforme</name>
    <dbReference type="NCBI Taxonomy" id="1576369"/>
    <lineage>
        <taxon>Bacteria</taxon>
        <taxon>Pseudomonadati</taxon>
        <taxon>Planctomycetota</taxon>
        <taxon>Planctomycetia</taxon>
        <taxon>Planctomycetales</taxon>
        <taxon>Planctomycetaceae</taxon>
        <taxon>Planctomicrobium</taxon>
    </lineage>
</organism>
<dbReference type="OrthoDB" id="1900587at2"/>
<name>A0A1I3M5Z9_9PLAN</name>
<evidence type="ECO:0000313" key="2">
    <source>
        <dbReference type="Proteomes" id="UP000199518"/>
    </source>
</evidence>
<protein>
    <recommendedName>
        <fullName evidence="3">SprT-like family protein</fullName>
    </recommendedName>
</protein>
<sequence length="257" mass="29573">MTAKLYQILESTDLGSEVVSACTLQIHAHVLNTSKYIDQPNFNLIHQSDLELLFDEYDCRFFQGEVRQALGTTPLRFSLSKRMTSAGGKTSRFTNRLSGEQWFEISASTAILFECFEDDHRPIIASGIVCRDRLDALQRIMEHELIHLIELLLWEKSSCSQSRFHSISRRFFGHTQNRHQFITPREKAIVKSGIRPGMTVRFEYEGVVHTGRVNRINKRATVLVEDRRGMRYSDGKHYSKFYIPVEMLEAVGPANGE</sequence>
<reference evidence="2" key="1">
    <citation type="submission" date="2016-10" db="EMBL/GenBank/DDBJ databases">
        <authorList>
            <person name="Varghese N."/>
            <person name="Submissions S."/>
        </authorList>
    </citation>
    <scope>NUCLEOTIDE SEQUENCE [LARGE SCALE GENOMIC DNA]</scope>
    <source>
        <strain evidence="2">DSM 26348</strain>
    </source>
</reference>
<dbReference type="AlphaFoldDB" id="A0A1I3M5Z9"/>
<evidence type="ECO:0000313" key="1">
    <source>
        <dbReference type="EMBL" id="SFI92260.1"/>
    </source>
</evidence>